<dbReference type="EMBL" id="JAEHFW010000003">
    <property type="protein sequence ID" value="MBK0380810.1"/>
    <property type="molecule type" value="Genomic_DNA"/>
</dbReference>
<gene>
    <name evidence="1" type="ORF">I5M19_15910</name>
</gene>
<dbReference type="AlphaFoldDB" id="A0A934PX79"/>
<organism evidence="1 2">
    <name type="scientific">Mucilaginibacter segetis</name>
    <dbReference type="NCBI Taxonomy" id="2793071"/>
    <lineage>
        <taxon>Bacteria</taxon>
        <taxon>Pseudomonadati</taxon>
        <taxon>Bacteroidota</taxon>
        <taxon>Sphingobacteriia</taxon>
        <taxon>Sphingobacteriales</taxon>
        <taxon>Sphingobacteriaceae</taxon>
        <taxon>Mucilaginibacter</taxon>
    </lineage>
</organism>
<proteinExistence type="predicted"/>
<comment type="caution">
    <text evidence="1">The sequence shown here is derived from an EMBL/GenBank/DDBJ whole genome shotgun (WGS) entry which is preliminary data.</text>
</comment>
<reference evidence="1" key="1">
    <citation type="submission" date="2020-12" db="EMBL/GenBank/DDBJ databases">
        <title>Bacterial novel species Mucilaginibacter sp. SD-g isolated from soil.</title>
        <authorList>
            <person name="Jung H.-Y."/>
        </authorList>
    </citation>
    <scope>NUCLEOTIDE SEQUENCE</scope>
    <source>
        <strain evidence="1">SD-g</strain>
    </source>
</reference>
<protein>
    <recommendedName>
        <fullName evidence="3">SGNH domain-containing protein</fullName>
    </recommendedName>
</protein>
<evidence type="ECO:0008006" key="3">
    <source>
        <dbReference type="Google" id="ProtNLM"/>
    </source>
</evidence>
<keyword evidence="2" id="KW-1185">Reference proteome</keyword>
<dbReference type="RefSeq" id="WP_200067345.1">
    <property type="nucleotide sequence ID" value="NZ_JAEHFW010000003.1"/>
</dbReference>
<evidence type="ECO:0000313" key="1">
    <source>
        <dbReference type="EMBL" id="MBK0380810.1"/>
    </source>
</evidence>
<accession>A0A934PX79</accession>
<evidence type="ECO:0000313" key="2">
    <source>
        <dbReference type="Proteomes" id="UP000613193"/>
    </source>
</evidence>
<dbReference type="Proteomes" id="UP000613193">
    <property type="component" value="Unassembled WGS sequence"/>
</dbReference>
<name>A0A934PX79_9SPHI</name>
<sequence length="94" mass="11076">MNDLKTYADKHHFKVYFSYPSLDYAVYSSNVVATLNRVNRDFNQQMKIKQLDGPSDMIFADSLFYDTEYHLTPDGKKICTKKLLDRMRAEKIVQ</sequence>